<keyword evidence="13" id="KW-1185">Reference proteome</keyword>
<dbReference type="FunFam" id="3.40.50.300:FF:000903">
    <property type="entry name" value="ABC transporter G family member 7"/>
    <property type="match status" value="1"/>
</dbReference>
<dbReference type="Pfam" id="PF00005">
    <property type="entry name" value="ABC_tran"/>
    <property type="match status" value="2"/>
</dbReference>
<evidence type="ECO:0000313" key="13">
    <source>
        <dbReference type="Proteomes" id="UP000594638"/>
    </source>
</evidence>
<dbReference type="Pfam" id="PF01061">
    <property type="entry name" value="ABC2_membrane"/>
    <property type="match status" value="1"/>
</dbReference>
<comment type="caution">
    <text evidence="12">The sequence shown here is derived from an EMBL/GenBank/DDBJ whole genome shotgun (WGS) entry which is preliminary data.</text>
</comment>
<reference evidence="12 13" key="1">
    <citation type="submission" date="2019-12" db="EMBL/GenBank/DDBJ databases">
        <authorList>
            <person name="Alioto T."/>
            <person name="Alioto T."/>
            <person name="Gomez Garrido J."/>
        </authorList>
    </citation>
    <scope>NUCLEOTIDE SEQUENCE [LARGE SCALE GENOMIC DNA]</scope>
</reference>
<evidence type="ECO:0000256" key="4">
    <source>
        <dbReference type="ARBA" id="ARBA00022741"/>
    </source>
</evidence>
<evidence type="ECO:0000256" key="1">
    <source>
        <dbReference type="ARBA" id="ARBA00004141"/>
    </source>
</evidence>
<evidence type="ECO:0000256" key="5">
    <source>
        <dbReference type="ARBA" id="ARBA00022840"/>
    </source>
</evidence>
<name>A0A8S0P9P1_OLEEU</name>
<dbReference type="PANTHER" id="PTHR48041">
    <property type="entry name" value="ABC TRANSPORTER G FAMILY MEMBER 28"/>
    <property type="match status" value="1"/>
</dbReference>
<feature type="signal peptide" evidence="10">
    <location>
        <begin position="1"/>
        <end position="29"/>
    </location>
</feature>
<dbReference type="Gramene" id="OE9A106191T1">
    <property type="protein sequence ID" value="OE9A106191C1"/>
    <property type="gene ID" value="OE9A106191"/>
</dbReference>
<evidence type="ECO:0000256" key="9">
    <source>
        <dbReference type="SAM" id="Phobius"/>
    </source>
</evidence>
<evidence type="ECO:0000256" key="3">
    <source>
        <dbReference type="ARBA" id="ARBA00022692"/>
    </source>
</evidence>
<feature type="domain" description="ABC transporter" evidence="11">
    <location>
        <begin position="61"/>
        <end position="307"/>
    </location>
</feature>
<dbReference type="InterPro" id="IPR003439">
    <property type="entry name" value="ABC_transporter-like_ATP-bd"/>
</dbReference>
<dbReference type="OrthoDB" id="66620at2759"/>
<gene>
    <name evidence="12" type="ORF">OLEA9_A106191</name>
</gene>
<dbReference type="AlphaFoldDB" id="A0A8S0P9P1"/>
<dbReference type="InterPro" id="IPR027417">
    <property type="entry name" value="P-loop_NTPase"/>
</dbReference>
<dbReference type="InterPro" id="IPR003593">
    <property type="entry name" value="AAA+_ATPase"/>
</dbReference>
<keyword evidence="6 9" id="KW-1133">Transmembrane helix</keyword>
<dbReference type="CDD" id="cd03213">
    <property type="entry name" value="ABCG_EPDR"/>
    <property type="match status" value="1"/>
</dbReference>
<dbReference type="InterPro" id="IPR043926">
    <property type="entry name" value="ABCG_dom"/>
</dbReference>
<dbReference type="InterPro" id="IPR017871">
    <property type="entry name" value="ABC_transporter-like_CS"/>
</dbReference>
<feature type="region of interest" description="Disordered" evidence="8">
    <location>
        <begin position="673"/>
        <end position="725"/>
    </location>
</feature>
<organism evidence="12 13">
    <name type="scientific">Olea europaea subsp. europaea</name>
    <dbReference type="NCBI Taxonomy" id="158383"/>
    <lineage>
        <taxon>Eukaryota</taxon>
        <taxon>Viridiplantae</taxon>
        <taxon>Streptophyta</taxon>
        <taxon>Embryophyta</taxon>
        <taxon>Tracheophyta</taxon>
        <taxon>Spermatophyta</taxon>
        <taxon>Magnoliopsida</taxon>
        <taxon>eudicotyledons</taxon>
        <taxon>Gunneridae</taxon>
        <taxon>Pentapetalae</taxon>
        <taxon>asterids</taxon>
        <taxon>lamiids</taxon>
        <taxon>Lamiales</taxon>
        <taxon>Oleaceae</taxon>
        <taxon>Oleeae</taxon>
        <taxon>Olea</taxon>
    </lineage>
</organism>
<dbReference type="SUPFAM" id="SSF52540">
    <property type="entry name" value="P-loop containing nucleoside triphosphate hydrolases"/>
    <property type="match status" value="2"/>
</dbReference>
<evidence type="ECO:0000256" key="2">
    <source>
        <dbReference type="ARBA" id="ARBA00022448"/>
    </source>
</evidence>
<sequence>MLRIGGKGGGGVGQLLAAVAAALLLRLFSAPGPEILPENVPDDEEGDREAPVKGKVSPVTIKWTNINCSLSDKSSKSVRFLLQNVSGEAKPGRLLAIMGPSGSGKTTLLNVLAGQIVASPRLHLSGLLEVNGQPFSNKAYKFAYVRQEDLFFSQLTVRETLSLAAELQLQEISSVEERDEYVTDLLLKLGLVSCADSHVGDAKVRGISGGEKKRLSLACELIASPSVIFADEPTTGLDAFQAEKVMENLRQLAQDGHTVICSIHQPRSSVYEKFDDIVLLTEGALVYAGPARDEVLVYFSKFGYICPDHVNPAEFLADLISVDYTSAESVNASQKRIDGLVESFAEQTSLTLYATPLTREDLKNNINSRKRTVVKKKVGWWRQFWLLLKRAWMQASRDGPTNKVRARMSIASALIFGSVFWRMGRSQTSIQDRMGLLQVAAINTAMAALTKTVSVFPKERAIVDRERAKGSYSLGPYLLSKLLAEIPVGAAFPLLFGTILYPMARLHPTMSRFGRFCGIVTTESFAASAMGLTVGAMVPTTEAALALGPSLMTVFIVFGGYYVNAENTPIIFRWIPRISLIRWGFQGLCINEFTGLQFDHQHSFDIQSGEQALERLSFGGSRIRDTVIAQSRILLFWYYTTFLLLEKNKPKYQQLEPPPGDQIQTTTKLEPLETDPAEPYEHPESPLLEQGKPNQQLDSSPPSDPLSLFNLEGNFMPKKPSPGRRERVYSPVFAMKNDASHNKGHKKGRLVDENMIVLRMRIHDLKMAEESHSPPENWMEWEKKWCVNYDSDVIEAVNCADLHVGDANVRGISGGEKKRLSLACELIASPSVIFADEPTTEGALVYAGPAHDKILVYFSKFGYICPDHVNPVELLADLISVDHTSAESVDASQKRIGGLVESFAQQTSLTLYATPLTREDL</sequence>
<dbReference type="GO" id="GO:0016020">
    <property type="term" value="C:membrane"/>
    <property type="evidence" value="ECO:0007669"/>
    <property type="project" value="UniProtKB-SubCell"/>
</dbReference>
<dbReference type="InterPro" id="IPR013525">
    <property type="entry name" value="ABC2_TM"/>
</dbReference>
<dbReference type="SMART" id="SM00382">
    <property type="entry name" value="AAA"/>
    <property type="match status" value="1"/>
</dbReference>
<dbReference type="EMBL" id="CACTIH010000017">
    <property type="protein sequence ID" value="CAA2934667.1"/>
    <property type="molecule type" value="Genomic_DNA"/>
</dbReference>
<protein>
    <submittedName>
        <fullName evidence="12">ABC transporter G family member 7</fullName>
    </submittedName>
</protein>
<dbReference type="PROSITE" id="PS00211">
    <property type="entry name" value="ABC_TRANSPORTER_1"/>
    <property type="match status" value="1"/>
</dbReference>
<keyword evidence="3 9" id="KW-0812">Transmembrane</keyword>
<evidence type="ECO:0000256" key="8">
    <source>
        <dbReference type="SAM" id="MobiDB-lite"/>
    </source>
</evidence>
<dbReference type="Pfam" id="PF19055">
    <property type="entry name" value="ABC2_membrane_7"/>
    <property type="match status" value="1"/>
</dbReference>
<dbReference type="Proteomes" id="UP000594638">
    <property type="component" value="Unassembled WGS sequence"/>
</dbReference>
<evidence type="ECO:0000259" key="11">
    <source>
        <dbReference type="PROSITE" id="PS50893"/>
    </source>
</evidence>
<evidence type="ECO:0000313" key="12">
    <source>
        <dbReference type="EMBL" id="CAA2934667.1"/>
    </source>
</evidence>
<accession>A0A8S0P9P1</accession>
<keyword evidence="7 9" id="KW-0472">Membrane</keyword>
<dbReference type="PROSITE" id="PS50893">
    <property type="entry name" value="ABC_TRANSPORTER_2"/>
    <property type="match status" value="1"/>
</dbReference>
<feature type="transmembrane region" description="Helical" evidence="9">
    <location>
        <begin position="513"/>
        <end position="537"/>
    </location>
</feature>
<keyword evidence="4" id="KW-0547">Nucleotide-binding</keyword>
<feature type="compositionally biased region" description="Low complexity" evidence="8">
    <location>
        <begin position="693"/>
        <end position="711"/>
    </location>
</feature>
<evidence type="ECO:0000256" key="6">
    <source>
        <dbReference type="ARBA" id="ARBA00022989"/>
    </source>
</evidence>
<evidence type="ECO:0000256" key="10">
    <source>
        <dbReference type="SAM" id="SignalP"/>
    </source>
</evidence>
<feature type="chain" id="PRO_5035774499" evidence="10">
    <location>
        <begin position="30"/>
        <end position="921"/>
    </location>
</feature>
<dbReference type="PANTHER" id="PTHR48041:SF41">
    <property type="entry name" value="ABC TRANSPORTER G FAMILY"/>
    <property type="match status" value="1"/>
</dbReference>
<dbReference type="InterPro" id="IPR050352">
    <property type="entry name" value="ABCG_transporters"/>
</dbReference>
<keyword evidence="5" id="KW-0067">ATP-binding</keyword>
<keyword evidence="10" id="KW-0732">Signal</keyword>
<comment type="subcellular location">
    <subcellularLocation>
        <location evidence="1">Membrane</location>
        <topology evidence="1">Multi-pass membrane protein</topology>
    </subcellularLocation>
</comment>
<feature type="transmembrane region" description="Helical" evidence="9">
    <location>
        <begin position="543"/>
        <end position="563"/>
    </location>
</feature>
<feature type="transmembrane region" description="Helical" evidence="9">
    <location>
        <begin position="477"/>
        <end position="501"/>
    </location>
</feature>
<dbReference type="Gene3D" id="3.40.50.300">
    <property type="entry name" value="P-loop containing nucleotide triphosphate hydrolases"/>
    <property type="match status" value="2"/>
</dbReference>
<dbReference type="GO" id="GO:0016887">
    <property type="term" value="F:ATP hydrolysis activity"/>
    <property type="evidence" value="ECO:0007669"/>
    <property type="project" value="InterPro"/>
</dbReference>
<proteinExistence type="predicted"/>
<dbReference type="GO" id="GO:0140359">
    <property type="term" value="F:ABC-type transporter activity"/>
    <property type="evidence" value="ECO:0007669"/>
    <property type="project" value="InterPro"/>
</dbReference>
<dbReference type="GO" id="GO:0005524">
    <property type="term" value="F:ATP binding"/>
    <property type="evidence" value="ECO:0007669"/>
    <property type="project" value="UniProtKB-KW"/>
</dbReference>
<evidence type="ECO:0000256" key="7">
    <source>
        <dbReference type="ARBA" id="ARBA00023136"/>
    </source>
</evidence>
<keyword evidence="2" id="KW-0813">Transport</keyword>